<feature type="compositionally biased region" description="Low complexity" evidence="1">
    <location>
        <begin position="48"/>
        <end position="74"/>
    </location>
</feature>
<feature type="region of interest" description="Disordered" evidence="1">
    <location>
        <begin position="122"/>
        <end position="148"/>
    </location>
</feature>
<feature type="compositionally biased region" description="Basic and acidic residues" evidence="1">
    <location>
        <begin position="257"/>
        <end position="266"/>
    </location>
</feature>
<keyword evidence="2" id="KW-0732">Signal</keyword>
<reference evidence="3" key="1">
    <citation type="submission" date="2023-07" db="EMBL/GenBank/DDBJ databases">
        <authorList>
            <consortium name="AG Swart"/>
            <person name="Singh M."/>
            <person name="Singh A."/>
            <person name="Seah K."/>
            <person name="Emmerich C."/>
        </authorList>
    </citation>
    <scope>NUCLEOTIDE SEQUENCE</scope>
    <source>
        <strain evidence="3">DP1</strain>
    </source>
</reference>
<sequence length="339" mass="37559">MKTGLSILILSLLLIQMLAQRVSTTQRTAPINTRVGSYGGIQTKLGGTTSTSSRPTSTRTTSTTGTSSTSRTSATSRIIGASGAVSGAQKPTQRGSIVSTEPIRVGESIITNAQERVEPGRLMTSTNGDRFSSTSSLLESDPHRRHVNSTNERFGNIIEEFKVIERKESTPVIEWTESTPVIGDYKKINFPRKTTMNSKYTDNSDNVFGEIDYDVLAAELYPDNEDFNPSIKEKISYSSSTNSTSPKGTEESQETSEYSKPKEDVSPPKPSPEQIKKAREKAIAEYKQELEKAKLEAVREYQTELARKQAIEEFKKQLAQQEIKKGKQELVEICNKQTE</sequence>
<dbReference type="Proteomes" id="UP001295684">
    <property type="component" value="Unassembled WGS sequence"/>
</dbReference>
<evidence type="ECO:0000313" key="4">
    <source>
        <dbReference type="Proteomes" id="UP001295684"/>
    </source>
</evidence>
<keyword evidence="4" id="KW-1185">Reference proteome</keyword>
<feature type="region of interest" description="Disordered" evidence="1">
    <location>
        <begin position="32"/>
        <end position="74"/>
    </location>
</feature>
<dbReference type="AlphaFoldDB" id="A0AAD2D9H9"/>
<organism evidence="3 4">
    <name type="scientific">Euplotes crassus</name>
    <dbReference type="NCBI Taxonomy" id="5936"/>
    <lineage>
        <taxon>Eukaryota</taxon>
        <taxon>Sar</taxon>
        <taxon>Alveolata</taxon>
        <taxon>Ciliophora</taxon>
        <taxon>Intramacronucleata</taxon>
        <taxon>Spirotrichea</taxon>
        <taxon>Hypotrichia</taxon>
        <taxon>Euplotida</taxon>
        <taxon>Euplotidae</taxon>
        <taxon>Moneuplotes</taxon>
    </lineage>
</organism>
<name>A0AAD2D9H9_EUPCR</name>
<accession>A0AAD2D9H9</accession>
<evidence type="ECO:0000256" key="1">
    <source>
        <dbReference type="SAM" id="MobiDB-lite"/>
    </source>
</evidence>
<feature type="compositionally biased region" description="Polar residues" evidence="1">
    <location>
        <begin position="123"/>
        <end position="138"/>
    </location>
</feature>
<proteinExistence type="predicted"/>
<evidence type="ECO:0000256" key="2">
    <source>
        <dbReference type="SAM" id="SignalP"/>
    </source>
</evidence>
<feature type="signal peptide" evidence="2">
    <location>
        <begin position="1"/>
        <end position="19"/>
    </location>
</feature>
<feature type="chain" id="PRO_5042118412" evidence="2">
    <location>
        <begin position="20"/>
        <end position="339"/>
    </location>
</feature>
<evidence type="ECO:0000313" key="3">
    <source>
        <dbReference type="EMBL" id="CAI2384413.1"/>
    </source>
</evidence>
<protein>
    <submittedName>
        <fullName evidence="3">Uncharacterized protein</fullName>
    </submittedName>
</protein>
<feature type="compositionally biased region" description="Low complexity" evidence="1">
    <location>
        <begin position="236"/>
        <end position="245"/>
    </location>
</feature>
<gene>
    <name evidence="3" type="ORF">ECRASSUSDP1_LOCUS25939</name>
</gene>
<dbReference type="EMBL" id="CAMPGE010026744">
    <property type="protein sequence ID" value="CAI2384413.1"/>
    <property type="molecule type" value="Genomic_DNA"/>
</dbReference>
<feature type="region of interest" description="Disordered" evidence="1">
    <location>
        <begin position="235"/>
        <end position="280"/>
    </location>
</feature>
<comment type="caution">
    <text evidence="3">The sequence shown here is derived from an EMBL/GenBank/DDBJ whole genome shotgun (WGS) entry which is preliminary data.</text>
</comment>